<comment type="subunit">
    <text evidence="5">Binds ribosomal protein uS19.</text>
</comment>
<dbReference type="GO" id="GO:0005840">
    <property type="term" value="C:ribosome"/>
    <property type="evidence" value="ECO:0007669"/>
    <property type="project" value="InterPro"/>
</dbReference>
<keyword evidence="1 5" id="KW-0963">Cytoplasm</keyword>
<dbReference type="InterPro" id="IPR009000">
    <property type="entry name" value="Transl_B-barrel_sf"/>
</dbReference>
<keyword evidence="2 5" id="KW-0690">Ribosome biogenesis</keyword>
<dbReference type="EMBL" id="BANB01000223">
    <property type="protein sequence ID" value="GAN77049.1"/>
    <property type="molecule type" value="Genomic_DNA"/>
</dbReference>
<evidence type="ECO:0000256" key="5">
    <source>
        <dbReference type="HAMAP-Rule" id="MF_00014"/>
    </source>
</evidence>
<evidence type="ECO:0000256" key="1">
    <source>
        <dbReference type="ARBA" id="ARBA00022490"/>
    </source>
</evidence>
<feature type="domain" description="Ribosome maturation factor RimM PRC barrel" evidence="7">
    <location>
        <begin position="102"/>
        <end position="167"/>
    </location>
</feature>
<comment type="caution">
    <text evidence="8">The sequence shown here is derived from an EMBL/GenBank/DDBJ whole genome shotgun (WGS) entry which is preliminary data.</text>
</comment>
<evidence type="ECO:0000256" key="3">
    <source>
        <dbReference type="ARBA" id="ARBA00022552"/>
    </source>
</evidence>
<dbReference type="PANTHER" id="PTHR33692">
    <property type="entry name" value="RIBOSOME MATURATION FACTOR RIMM"/>
    <property type="match status" value="1"/>
</dbReference>
<proteinExistence type="inferred from homology"/>
<dbReference type="GO" id="GO:0042274">
    <property type="term" value="P:ribosomal small subunit biogenesis"/>
    <property type="evidence" value="ECO:0007669"/>
    <property type="project" value="UniProtKB-UniRule"/>
</dbReference>
<dbReference type="InterPro" id="IPR056792">
    <property type="entry name" value="PRC_RimM"/>
</dbReference>
<comment type="subcellular location">
    <subcellularLocation>
        <location evidence="5">Cytoplasm</location>
    </subcellularLocation>
</comment>
<sequence length="189" mass="19753">MAQTRILLGVIGRPHGVRGLVRVVSYADDPASLVAYGPLSDDKGRRLRLAWRGDGIAAVTLLSDAGPVAVADRDAAAALVNTRLYVERDRLPPPDEDEYYVTDLIGLAAEDEAGRPLGRIRAVHDYGAGVSLEIAADGAPPLLVPFTRAAVPSVDLAAGHVRVHPPRVLAATEDAPTDAATVSLAEDAA</sequence>
<dbReference type="AlphaFoldDB" id="A0A0D6P860"/>
<accession>A0A0D6P860</accession>
<dbReference type="InterPro" id="IPR036976">
    <property type="entry name" value="RimM_N_sf"/>
</dbReference>
<dbReference type="Gene3D" id="2.40.30.60">
    <property type="entry name" value="RimM"/>
    <property type="match status" value="1"/>
</dbReference>
<evidence type="ECO:0000313" key="8">
    <source>
        <dbReference type="EMBL" id="GAN77049.1"/>
    </source>
</evidence>
<evidence type="ECO:0000256" key="4">
    <source>
        <dbReference type="ARBA" id="ARBA00023186"/>
    </source>
</evidence>
<feature type="domain" description="RimM N-terminal" evidence="6">
    <location>
        <begin position="8"/>
        <end position="89"/>
    </location>
</feature>
<keyword evidence="9" id="KW-1185">Reference proteome</keyword>
<name>A0A0D6P860_9PROT</name>
<dbReference type="RefSeq" id="WP_084623318.1">
    <property type="nucleotide sequence ID" value="NZ_BANB01000223.1"/>
</dbReference>
<evidence type="ECO:0000259" key="6">
    <source>
        <dbReference type="Pfam" id="PF01782"/>
    </source>
</evidence>
<dbReference type="HAMAP" id="MF_00014">
    <property type="entry name" value="Ribosome_mat_RimM"/>
    <property type="match status" value="1"/>
</dbReference>
<dbReference type="InterPro" id="IPR011961">
    <property type="entry name" value="RimM"/>
</dbReference>
<reference evidence="8 9" key="1">
    <citation type="submission" date="2012-11" db="EMBL/GenBank/DDBJ databases">
        <title>Whole genome sequence of Acidisphaera rubrifaciens HS-AP3.</title>
        <authorList>
            <person name="Azuma Y."/>
            <person name="Higashiura N."/>
            <person name="Hirakawa H."/>
            <person name="Matsushita K."/>
        </authorList>
    </citation>
    <scope>NUCLEOTIDE SEQUENCE [LARGE SCALE GENOMIC DNA]</scope>
    <source>
        <strain evidence="8 9">HS-AP3</strain>
    </source>
</reference>
<comment type="domain">
    <text evidence="5">The PRC barrel domain binds ribosomal protein uS19.</text>
</comment>
<dbReference type="Proteomes" id="UP000032680">
    <property type="component" value="Unassembled WGS sequence"/>
</dbReference>
<dbReference type="Pfam" id="PF01782">
    <property type="entry name" value="RimM"/>
    <property type="match status" value="1"/>
</dbReference>
<dbReference type="NCBIfam" id="TIGR02273">
    <property type="entry name" value="16S_RimM"/>
    <property type="match status" value="1"/>
</dbReference>
<dbReference type="InterPro" id="IPR002676">
    <property type="entry name" value="RimM_N"/>
</dbReference>
<dbReference type="GO" id="GO:0006364">
    <property type="term" value="P:rRNA processing"/>
    <property type="evidence" value="ECO:0007669"/>
    <property type="project" value="UniProtKB-UniRule"/>
</dbReference>
<dbReference type="GO" id="GO:0005737">
    <property type="term" value="C:cytoplasm"/>
    <property type="evidence" value="ECO:0007669"/>
    <property type="project" value="UniProtKB-SubCell"/>
</dbReference>
<dbReference type="Gene3D" id="2.30.30.240">
    <property type="entry name" value="PRC-barrel domain"/>
    <property type="match status" value="1"/>
</dbReference>
<dbReference type="PANTHER" id="PTHR33692:SF1">
    <property type="entry name" value="RIBOSOME MATURATION FACTOR RIMM"/>
    <property type="match status" value="1"/>
</dbReference>
<keyword evidence="4 5" id="KW-0143">Chaperone</keyword>
<comment type="function">
    <text evidence="5">An accessory protein needed during the final step in the assembly of 30S ribosomal subunit, possibly for assembly of the head region. Essential for efficient processing of 16S rRNA. May be needed both before and after RbfA during the maturation of 16S rRNA. It has affinity for free ribosomal 30S subunits but not for 70S ribosomes.</text>
</comment>
<dbReference type="OrthoDB" id="9788191at2"/>
<dbReference type="InterPro" id="IPR011033">
    <property type="entry name" value="PRC_barrel-like_sf"/>
</dbReference>
<evidence type="ECO:0000313" key="9">
    <source>
        <dbReference type="Proteomes" id="UP000032680"/>
    </source>
</evidence>
<dbReference type="SUPFAM" id="SSF50346">
    <property type="entry name" value="PRC-barrel domain"/>
    <property type="match status" value="1"/>
</dbReference>
<dbReference type="SUPFAM" id="SSF50447">
    <property type="entry name" value="Translation proteins"/>
    <property type="match status" value="1"/>
</dbReference>
<comment type="similarity">
    <text evidence="5">Belongs to the RimM family.</text>
</comment>
<keyword evidence="3 5" id="KW-0698">rRNA processing</keyword>
<protein>
    <recommendedName>
        <fullName evidence="5">Ribosome maturation factor RimM</fullName>
    </recommendedName>
</protein>
<gene>
    <name evidence="5" type="primary">rimM</name>
    <name evidence="8" type="ORF">Asru_0223_04</name>
</gene>
<evidence type="ECO:0000256" key="2">
    <source>
        <dbReference type="ARBA" id="ARBA00022517"/>
    </source>
</evidence>
<evidence type="ECO:0000259" key="7">
    <source>
        <dbReference type="Pfam" id="PF24986"/>
    </source>
</evidence>
<dbReference type="GO" id="GO:0043022">
    <property type="term" value="F:ribosome binding"/>
    <property type="evidence" value="ECO:0007669"/>
    <property type="project" value="InterPro"/>
</dbReference>
<organism evidence="8 9">
    <name type="scientific">Acidisphaera rubrifaciens HS-AP3</name>
    <dbReference type="NCBI Taxonomy" id="1231350"/>
    <lineage>
        <taxon>Bacteria</taxon>
        <taxon>Pseudomonadati</taxon>
        <taxon>Pseudomonadota</taxon>
        <taxon>Alphaproteobacteria</taxon>
        <taxon>Acetobacterales</taxon>
        <taxon>Acetobacteraceae</taxon>
        <taxon>Acidisphaera</taxon>
    </lineage>
</organism>
<dbReference type="Pfam" id="PF24986">
    <property type="entry name" value="PRC_RimM"/>
    <property type="match status" value="1"/>
</dbReference>